<proteinExistence type="predicted"/>
<feature type="chain" id="PRO_5038810111" evidence="1">
    <location>
        <begin position="22"/>
        <end position="147"/>
    </location>
</feature>
<reference evidence="2" key="1">
    <citation type="submission" date="2020-02" db="EMBL/GenBank/DDBJ databases">
        <authorList>
            <person name="Meier V. D."/>
        </authorList>
    </citation>
    <scope>NUCLEOTIDE SEQUENCE</scope>
    <source>
        <strain evidence="2">AVDCRST_MAG30</strain>
    </source>
</reference>
<sequence>MALRGTAAALALAIGVAAAWAAVQPLRSANATDAAYERLELGQREAAVEIARIAVDRNPLSVDPLFDLSAILTETGDAKEGERVLERAAELQPANSETWRRLGEHRALALDEPRAALAPLRAAYYLDPRSREIETAFVLLQRQLAAP</sequence>
<protein>
    <submittedName>
        <fullName evidence="2">Uncharacterized protein</fullName>
    </submittedName>
</protein>
<keyword evidence="1" id="KW-0732">Signal</keyword>
<feature type="signal peptide" evidence="1">
    <location>
        <begin position="1"/>
        <end position="21"/>
    </location>
</feature>
<dbReference type="AlphaFoldDB" id="A0A6J4RDW1"/>
<name>A0A6J4RDW1_9ACTN</name>
<dbReference type="EMBL" id="CADCVS010000024">
    <property type="protein sequence ID" value="CAA9471222.1"/>
    <property type="molecule type" value="Genomic_DNA"/>
</dbReference>
<evidence type="ECO:0000313" key="2">
    <source>
        <dbReference type="EMBL" id="CAA9471222.1"/>
    </source>
</evidence>
<evidence type="ECO:0000256" key="1">
    <source>
        <dbReference type="SAM" id="SignalP"/>
    </source>
</evidence>
<organism evidence="2">
    <name type="scientific">uncultured Solirubrobacteraceae bacterium</name>
    <dbReference type="NCBI Taxonomy" id="1162706"/>
    <lineage>
        <taxon>Bacteria</taxon>
        <taxon>Bacillati</taxon>
        <taxon>Actinomycetota</taxon>
        <taxon>Thermoleophilia</taxon>
        <taxon>Solirubrobacterales</taxon>
        <taxon>Solirubrobacteraceae</taxon>
        <taxon>environmental samples</taxon>
    </lineage>
</organism>
<gene>
    <name evidence="2" type="ORF">AVDCRST_MAG30-121</name>
</gene>
<dbReference type="Gene3D" id="1.25.40.10">
    <property type="entry name" value="Tetratricopeptide repeat domain"/>
    <property type="match status" value="1"/>
</dbReference>
<dbReference type="InterPro" id="IPR011990">
    <property type="entry name" value="TPR-like_helical_dom_sf"/>
</dbReference>
<accession>A0A6J4RDW1</accession>
<dbReference type="SUPFAM" id="SSF48452">
    <property type="entry name" value="TPR-like"/>
    <property type="match status" value="1"/>
</dbReference>